<dbReference type="SUPFAM" id="SSF47353">
    <property type="entry name" value="Retrovirus capsid dimerization domain-like"/>
    <property type="match status" value="1"/>
</dbReference>
<dbReference type="Proteomes" id="UP000269221">
    <property type="component" value="Unassembled WGS sequence"/>
</dbReference>
<gene>
    <name evidence="1" type="ORF">DUI87_30769</name>
</gene>
<proteinExistence type="predicted"/>
<reference evidence="1 2" key="1">
    <citation type="submission" date="2018-07" db="EMBL/GenBank/DDBJ databases">
        <title>A high quality draft genome assembly of the barn swallow (H. rustica rustica).</title>
        <authorList>
            <person name="Formenti G."/>
            <person name="Chiara M."/>
            <person name="Poveda L."/>
            <person name="Francoijs K.-J."/>
            <person name="Bonisoli-Alquati A."/>
            <person name="Canova L."/>
            <person name="Gianfranceschi L."/>
            <person name="Horner D.S."/>
            <person name="Saino N."/>
        </authorList>
    </citation>
    <scope>NUCLEOTIDE SEQUENCE [LARGE SCALE GENOMIC DNA]</scope>
    <source>
        <strain evidence="1">Chelidonia</strain>
        <tissue evidence="1">Blood</tissue>
    </source>
</reference>
<name>A0A3M0IW28_HIRRU</name>
<accession>A0A3M0IW28</accession>
<keyword evidence="2" id="KW-1185">Reference proteome</keyword>
<sequence>MAVDNNNFLILLNIYVVMVMGLNPQAGSGNSFASIRTFVTFEERLTSTIELQVKEEGAQEQVLEEMVVTNANEKAAILSLSMEPAPTLHDMLQMCARKFPFITAHQSRSFRVKPPQKAAAADTVLPVPCHDHHPREEQHVSCAIRLDIGHLNAL</sequence>
<dbReference type="Gene3D" id="1.10.1200.30">
    <property type="match status" value="1"/>
</dbReference>
<dbReference type="InterPro" id="IPR008916">
    <property type="entry name" value="Retrov_capsid_C"/>
</dbReference>
<dbReference type="AlphaFoldDB" id="A0A3M0IW28"/>
<dbReference type="EMBL" id="QRBI01000217">
    <property type="protein sequence ID" value="RMB92875.1"/>
    <property type="molecule type" value="Genomic_DNA"/>
</dbReference>
<evidence type="ECO:0000313" key="2">
    <source>
        <dbReference type="Proteomes" id="UP000269221"/>
    </source>
</evidence>
<comment type="caution">
    <text evidence="1">The sequence shown here is derived from an EMBL/GenBank/DDBJ whole genome shotgun (WGS) entry which is preliminary data.</text>
</comment>
<protein>
    <submittedName>
        <fullName evidence="1">Uncharacterized protein</fullName>
    </submittedName>
</protein>
<evidence type="ECO:0000313" key="1">
    <source>
        <dbReference type="EMBL" id="RMB92875.1"/>
    </source>
</evidence>
<organism evidence="1 2">
    <name type="scientific">Hirundo rustica rustica</name>
    <dbReference type="NCBI Taxonomy" id="333673"/>
    <lineage>
        <taxon>Eukaryota</taxon>
        <taxon>Metazoa</taxon>
        <taxon>Chordata</taxon>
        <taxon>Craniata</taxon>
        <taxon>Vertebrata</taxon>
        <taxon>Euteleostomi</taxon>
        <taxon>Archelosauria</taxon>
        <taxon>Archosauria</taxon>
        <taxon>Dinosauria</taxon>
        <taxon>Saurischia</taxon>
        <taxon>Theropoda</taxon>
        <taxon>Coelurosauria</taxon>
        <taxon>Aves</taxon>
        <taxon>Neognathae</taxon>
        <taxon>Neoaves</taxon>
        <taxon>Telluraves</taxon>
        <taxon>Australaves</taxon>
        <taxon>Passeriformes</taxon>
        <taxon>Sylvioidea</taxon>
        <taxon>Hirundinidae</taxon>
        <taxon>Hirundo</taxon>
    </lineage>
</organism>